<evidence type="ECO:0000256" key="6">
    <source>
        <dbReference type="ARBA" id="ARBA00022801"/>
    </source>
</evidence>
<dbReference type="GO" id="GO:0004519">
    <property type="term" value="F:endonuclease activity"/>
    <property type="evidence" value="ECO:0007669"/>
    <property type="project" value="UniProtKB-KW"/>
</dbReference>
<comment type="caution">
    <text evidence="9">The sequence shown here is derived from an EMBL/GenBank/DDBJ whole genome shotgun (WGS) entry which is preliminary data.</text>
</comment>
<sequence length="590" mass="64711">MLARIYREDSAWRAGLLADLPAGLRQHWQTTYDRIFQRQGLAGDVRRAANSFLRQAHRRATGTAAGLPLDTDGDTIDTRARDLCRQARAALSRPAGHAGIETGGLPSAERLAQAVAIELPATGSPAGLAARLVEDRFWLRRVRTQTGRRRESLEIAAGLVHKRRSAYVSADTLAVVRRTRARNAALLAATRLVSDAGDDVPLDEIVAASVSNPAIRRAELMTRIAGMERASLANGHAAEFLTLTAPSAFHARLSNGRKNPRWQGSTPREAQAWMTKQWGRARSAFARAGLSVYGLRIAEPHHDGTPHWHVLLMGEAEALKRAIAIATDYWQREFAEELTSAEARRARAYSVTIDRQRGSAAGYVVKYVCKNIDGAGVSEGDFEAGTDAASGAERVRAWASIWGIRQFQFFGAAPVTLWREARRAADRISEVSGALAVVIDAADRGAWDDYTAAMRGRAVSLRYRSALNRYGEPMQIIAGLTDTASGETLTTRVKTWRMEWSGSQKSGVSRSWTRVNNCTRGHFSTEGETHHDYQEHRQDERPQATGNPGRSAARGDQSQHHRHRGGCGQGDFHGRNHRDGGRGRAGVCHC</sequence>
<evidence type="ECO:0000259" key="8">
    <source>
        <dbReference type="Pfam" id="PF05840"/>
    </source>
</evidence>
<name>A0ABD4SNZ6_9NEIS</name>
<dbReference type="GO" id="GO:0006260">
    <property type="term" value="P:DNA replication"/>
    <property type="evidence" value="ECO:0007669"/>
    <property type="project" value="UniProtKB-KW"/>
</dbReference>
<feature type="domain" description="Replication gene A protein-like" evidence="8">
    <location>
        <begin position="129"/>
        <end position="374"/>
    </location>
</feature>
<keyword evidence="4" id="KW-0540">Nuclease</keyword>
<keyword evidence="3" id="KW-0235">DNA replication</keyword>
<keyword evidence="6" id="KW-0378">Hydrolase</keyword>
<accession>A0ABD4SNZ6</accession>
<feature type="region of interest" description="Disordered" evidence="7">
    <location>
        <begin position="520"/>
        <end position="590"/>
    </location>
</feature>
<evidence type="ECO:0000256" key="2">
    <source>
        <dbReference type="ARBA" id="ARBA00009260"/>
    </source>
</evidence>
<reference evidence="9 10" key="1">
    <citation type="submission" date="2021-10" db="EMBL/GenBank/DDBJ databases">
        <title>Whole-genome sequencing analysis of Laribacter hongkongensis: virulence gene profiles, carbohydrate-active enzyme prediction, and antimicrobial resistance characterization.</title>
        <authorList>
            <person name="Yuan P."/>
            <person name="Zhan Y."/>
            <person name="Chen D."/>
        </authorList>
    </citation>
    <scope>NUCLEOTIDE SEQUENCE [LARGE SCALE GENOMIC DNA]</scope>
    <source>
        <strain evidence="9 10">W67</strain>
    </source>
</reference>
<protein>
    <submittedName>
        <fullName evidence="9">Replication endonuclease</fullName>
    </submittedName>
</protein>
<evidence type="ECO:0000256" key="4">
    <source>
        <dbReference type="ARBA" id="ARBA00022722"/>
    </source>
</evidence>
<gene>
    <name evidence="9" type="ORF">LH440_04540</name>
</gene>
<dbReference type="Proteomes" id="UP001200247">
    <property type="component" value="Unassembled WGS sequence"/>
</dbReference>
<evidence type="ECO:0000313" key="9">
    <source>
        <dbReference type="EMBL" id="MCG9025177.1"/>
    </source>
</evidence>
<evidence type="ECO:0000313" key="10">
    <source>
        <dbReference type="Proteomes" id="UP001200247"/>
    </source>
</evidence>
<evidence type="ECO:0000256" key="3">
    <source>
        <dbReference type="ARBA" id="ARBA00022705"/>
    </source>
</evidence>
<evidence type="ECO:0000256" key="7">
    <source>
        <dbReference type="SAM" id="MobiDB-lite"/>
    </source>
</evidence>
<dbReference type="EMBL" id="JAJAXM010000005">
    <property type="protein sequence ID" value="MCG9025177.1"/>
    <property type="molecule type" value="Genomic_DNA"/>
</dbReference>
<evidence type="ECO:0000256" key="5">
    <source>
        <dbReference type="ARBA" id="ARBA00022759"/>
    </source>
</evidence>
<proteinExistence type="inferred from homology"/>
<comment type="similarity">
    <text evidence="2">Belongs to the phage GPA family.</text>
</comment>
<comment type="function">
    <text evidence="1">Possible endonuclease which induces a single-strand cut and initiates DNA replication.</text>
</comment>
<feature type="compositionally biased region" description="Basic and acidic residues" evidence="7">
    <location>
        <begin position="572"/>
        <end position="582"/>
    </location>
</feature>
<dbReference type="InterPro" id="IPR008766">
    <property type="entry name" value="Replication_gene_A-like"/>
</dbReference>
<dbReference type="GO" id="GO:0016787">
    <property type="term" value="F:hydrolase activity"/>
    <property type="evidence" value="ECO:0007669"/>
    <property type="project" value="UniProtKB-KW"/>
</dbReference>
<keyword evidence="5 9" id="KW-0255">Endonuclease</keyword>
<evidence type="ECO:0000256" key="1">
    <source>
        <dbReference type="ARBA" id="ARBA00003293"/>
    </source>
</evidence>
<dbReference type="RefSeq" id="WP_239893645.1">
    <property type="nucleotide sequence ID" value="NZ_JAJAXM010000005.1"/>
</dbReference>
<feature type="compositionally biased region" description="Basic and acidic residues" evidence="7">
    <location>
        <begin position="523"/>
        <end position="542"/>
    </location>
</feature>
<dbReference type="Pfam" id="PF05840">
    <property type="entry name" value="Phage_GPA"/>
    <property type="match status" value="1"/>
</dbReference>
<dbReference type="AlphaFoldDB" id="A0ABD4SNZ6"/>
<organism evidence="9 10">
    <name type="scientific">Laribacter hongkongensis</name>
    <dbReference type="NCBI Taxonomy" id="168471"/>
    <lineage>
        <taxon>Bacteria</taxon>
        <taxon>Pseudomonadati</taxon>
        <taxon>Pseudomonadota</taxon>
        <taxon>Betaproteobacteria</taxon>
        <taxon>Neisseriales</taxon>
        <taxon>Aquaspirillaceae</taxon>
        <taxon>Laribacter</taxon>
    </lineage>
</organism>